<evidence type="ECO:0000256" key="5">
    <source>
        <dbReference type="ARBA" id="ARBA00004586"/>
    </source>
</evidence>
<keyword evidence="13" id="KW-0256">Endoplasmic reticulum</keyword>
<dbReference type="EC" id="2.7.1.67" evidence="19"/>
<dbReference type="OrthoDB" id="3349449at2759"/>
<dbReference type="RefSeq" id="XP_008315831.1">
    <property type="nucleotide sequence ID" value="XM_008317609.3"/>
</dbReference>
<evidence type="ECO:0000256" key="17">
    <source>
        <dbReference type="ARBA" id="ARBA00023136"/>
    </source>
</evidence>
<organism evidence="22 23">
    <name type="scientific">Cynoglossus semilaevis</name>
    <name type="common">Tongue sole</name>
    <dbReference type="NCBI Taxonomy" id="244447"/>
    <lineage>
        <taxon>Eukaryota</taxon>
        <taxon>Metazoa</taxon>
        <taxon>Chordata</taxon>
        <taxon>Craniata</taxon>
        <taxon>Vertebrata</taxon>
        <taxon>Euteleostomi</taxon>
        <taxon>Actinopterygii</taxon>
        <taxon>Neopterygii</taxon>
        <taxon>Teleostei</taxon>
        <taxon>Neoteleostei</taxon>
        <taxon>Acanthomorphata</taxon>
        <taxon>Carangaria</taxon>
        <taxon>Pleuronectiformes</taxon>
        <taxon>Pleuronectoidei</taxon>
        <taxon>Cynoglossidae</taxon>
        <taxon>Cynoglossinae</taxon>
        <taxon>Cynoglossus</taxon>
    </lineage>
</organism>
<evidence type="ECO:0000256" key="6">
    <source>
        <dbReference type="ARBA" id="ARBA00008941"/>
    </source>
</evidence>
<dbReference type="PROSITE" id="PS50290">
    <property type="entry name" value="PI3_4_KINASE_3"/>
    <property type="match status" value="1"/>
</dbReference>
<dbReference type="InterPro" id="IPR039756">
    <property type="entry name" value="Lsb6/PI4K2"/>
</dbReference>
<dbReference type="GO" id="GO:0005802">
    <property type="term" value="C:trans-Golgi network"/>
    <property type="evidence" value="ECO:0007669"/>
    <property type="project" value="TreeGrafter"/>
</dbReference>
<evidence type="ECO:0000256" key="16">
    <source>
        <dbReference type="ARBA" id="ARBA00023098"/>
    </source>
</evidence>
<proteinExistence type="inferred from homology"/>
<keyword evidence="10 19" id="KW-0547">Nucleotide-binding</keyword>
<evidence type="ECO:0000256" key="7">
    <source>
        <dbReference type="ARBA" id="ARBA00022475"/>
    </source>
</evidence>
<evidence type="ECO:0000256" key="8">
    <source>
        <dbReference type="ARBA" id="ARBA00022490"/>
    </source>
</evidence>
<dbReference type="GO" id="GO:0005789">
    <property type="term" value="C:endoplasmic reticulum membrane"/>
    <property type="evidence" value="ECO:0007669"/>
    <property type="project" value="UniProtKB-SubCell"/>
</dbReference>
<comment type="catalytic activity">
    <reaction evidence="18">
        <text>a 1,2-diacyl-sn-glycero-3-phospho-(1D-myo-inositol) + ATP = a 1,2-diacyl-sn-glycero-3-phospho-(1D-myo-inositol 4-phosphate) + ADP + H(+)</text>
        <dbReference type="Rhea" id="RHEA:19877"/>
        <dbReference type="ChEBI" id="CHEBI:15378"/>
        <dbReference type="ChEBI" id="CHEBI:30616"/>
        <dbReference type="ChEBI" id="CHEBI:57880"/>
        <dbReference type="ChEBI" id="CHEBI:58178"/>
        <dbReference type="ChEBI" id="CHEBI:456216"/>
        <dbReference type="EC" id="2.7.1.67"/>
    </reaction>
    <physiologicalReaction direction="left-to-right" evidence="18">
        <dbReference type="Rhea" id="RHEA:19878"/>
    </physiologicalReaction>
</comment>
<dbReference type="GeneTree" id="ENSGT00390000010434"/>
<dbReference type="GO" id="GO:0005765">
    <property type="term" value="C:lysosomal membrane"/>
    <property type="evidence" value="ECO:0007669"/>
    <property type="project" value="TreeGrafter"/>
</dbReference>
<dbReference type="GO" id="GO:0005829">
    <property type="term" value="C:cytosol"/>
    <property type="evidence" value="ECO:0007669"/>
    <property type="project" value="UniProtKB-SubCell"/>
</dbReference>
<accession>A0A3P8WB49</accession>
<dbReference type="STRING" id="244447.ENSCSEP00000021830"/>
<dbReference type="PANTHER" id="PTHR12865">
    <property type="entry name" value="PHOSPHATIDYLINOSITOL 4-KINASE TYPE-II"/>
    <property type="match status" value="1"/>
</dbReference>
<dbReference type="GO" id="GO:0007032">
    <property type="term" value="P:endosome organization"/>
    <property type="evidence" value="ECO:0007669"/>
    <property type="project" value="TreeGrafter"/>
</dbReference>
<dbReference type="GO" id="GO:0031901">
    <property type="term" value="C:early endosome membrane"/>
    <property type="evidence" value="ECO:0007669"/>
    <property type="project" value="UniProtKB-SubCell"/>
</dbReference>
<dbReference type="GO" id="GO:0007030">
    <property type="term" value="P:Golgi organization"/>
    <property type="evidence" value="ECO:0007669"/>
    <property type="project" value="TreeGrafter"/>
</dbReference>
<keyword evidence="23" id="KW-1185">Reference proteome</keyword>
<keyword evidence="11" id="KW-0967">Endosome</keyword>
<keyword evidence="17 19" id="KW-0472">Membrane</keyword>
<evidence type="ECO:0000256" key="19">
    <source>
        <dbReference type="RuleBase" id="RU367084"/>
    </source>
</evidence>
<dbReference type="FunCoup" id="A0A3P8WB49">
    <property type="interactions" value="1429"/>
</dbReference>
<evidence type="ECO:0000313" key="23">
    <source>
        <dbReference type="Proteomes" id="UP000265120"/>
    </source>
</evidence>
<reference evidence="22" key="3">
    <citation type="submission" date="2025-09" db="UniProtKB">
        <authorList>
            <consortium name="Ensembl"/>
        </authorList>
    </citation>
    <scope>IDENTIFICATION</scope>
</reference>
<evidence type="ECO:0000256" key="3">
    <source>
        <dbReference type="ARBA" id="ARBA00004395"/>
    </source>
</evidence>
<dbReference type="GO" id="GO:0005886">
    <property type="term" value="C:plasma membrane"/>
    <property type="evidence" value="ECO:0007669"/>
    <property type="project" value="UniProtKB-SubCell"/>
</dbReference>
<keyword evidence="7" id="KW-1003">Cell membrane</keyword>
<evidence type="ECO:0000313" key="22">
    <source>
        <dbReference type="Ensembl" id="ENSCSEP00000021830.1"/>
    </source>
</evidence>
<keyword evidence="8" id="KW-0963">Cytoplasm</keyword>
<evidence type="ECO:0000256" key="2">
    <source>
        <dbReference type="ARBA" id="ARBA00004236"/>
    </source>
</evidence>
<dbReference type="CTD" id="55300"/>
<dbReference type="GO" id="GO:0046854">
    <property type="term" value="P:phosphatidylinositol phosphate biosynthetic process"/>
    <property type="evidence" value="ECO:0007669"/>
    <property type="project" value="UniProtKB-UniRule"/>
</dbReference>
<dbReference type="Ensembl" id="ENSCSET00000022108.1">
    <property type="protein sequence ID" value="ENSCSEP00000021830.1"/>
    <property type="gene ID" value="ENSCSEG00000013924.1"/>
</dbReference>
<keyword evidence="16" id="KW-0443">Lipid metabolism</keyword>
<keyword evidence="12 19" id="KW-0418">Kinase</keyword>
<evidence type="ECO:0000256" key="4">
    <source>
        <dbReference type="ARBA" id="ARBA00004514"/>
    </source>
</evidence>
<comment type="similarity">
    <text evidence="6 19">Belongs to the PI3/PI4-kinase family. Type II PI4K subfamily.</text>
</comment>
<evidence type="ECO:0000256" key="18">
    <source>
        <dbReference type="ARBA" id="ARBA00036767"/>
    </source>
</evidence>
<evidence type="ECO:0000256" key="9">
    <source>
        <dbReference type="ARBA" id="ARBA00022679"/>
    </source>
</evidence>
<dbReference type="GO" id="GO:0000139">
    <property type="term" value="C:Golgi membrane"/>
    <property type="evidence" value="ECO:0007669"/>
    <property type="project" value="UniProtKB-SubCell"/>
</dbReference>
<keyword evidence="15" id="KW-0333">Golgi apparatus</keyword>
<keyword evidence="14 19" id="KW-0067">ATP-binding</keyword>
<name>A0A3P8WB49_CYNSE</name>
<dbReference type="GeneID" id="103384189"/>
<dbReference type="AlphaFoldDB" id="A0A3P8WB49"/>
<evidence type="ECO:0000259" key="21">
    <source>
        <dbReference type="PROSITE" id="PS50290"/>
    </source>
</evidence>
<dbReference type="InParanoid" id="A0A3P8WB49"/>
<dbReference type="OMA" id="PYAKVPF"/>
<evidence type="ECO:0000256" key="11">
    <source>
        <dbReference type="ARBA" id="ARBA00022753"/>
    </source>
</evidence>
<dbReference type="Pfam" id="PF00454">
    <property type="entry name" value="PI3_PI4_kinase"/>
    <property type="match status" value="1"/>
</dbReference>
<evidence type="ECO:0000256" key="15">
    <source>
        <dbReference type="ARBA" id="ARBA00023034"/>
    </source>
</evidence>
<evidence type="ECO:0000256" key="1">
    <source>
        <dbReference type="ARBA" id="ARBA00004146"/>
    </source>
</evidence>
<evidence type="ECO:0000256" key="12">
    <source>
        <dbReference type="ARBA" id="ARBA00022777"/>
    </source>
</evidence>
<protein>
    <recommendedName>
        <fullName evidence="19">Phosphatidylinositol 4-kinase type 2</fullName>
        <ecNumber evidence="19">2.7.1.67</ecNumber>
    </recommendedName>
</protein>
<dbReference type="KEGG" id="csem:103384189"/>
<comment type="subcellular location">
    <subcellularLocation>
        <location evidence="2">Cell membrane</location>
    </subcellularLocation>
    <subcellularLocation>
        <location evidence="4">Cytoplasm</location>
        <location evidence="4">Cytosol</location>
    </subcellularLocation>
    <subcellularLocation>
        <location evidence="1">Early endosome membrane</location>
    </subcellularLocation>
    <subcellularLocation>
        <location evidence="5">Endoplasmic reticulum membrane</location>
    </subcellularLocation>
    <subcellularLocation>
        <location evidence="3">Golgi apparatus membrane</location>
        <topology evidence="3">Peripheral membrane protein</topology>
    </subcellularLocation>
    <subcellularLocation>
        <location evidence="19">Membrane</location>
        <topology evidence="19">Peripheral membrane protein</topology>
    </subcellularLocation>
</comment>
<keyword evidence="9 19" id="KW-0808">Transferase</keyword>
<reference evidence="22" key="2">
    <citation type="submission" date="2025-08" db="UniProtKB">
        <authorList>
            <consortium name="Ensembl"/>
        </authorList>
    </citation>
    <scope>IDENTIFICATION</scope>
</reference>
<evidence type="ECO:0000256" key="10">
    <source>
        <dbReference type="ARBA" id="ARBA00022741"/>
    </source>
</evidence>
<dbReference type="PANTHER" id="PTHR12865:SF6">
    <property type="entry name" value="PHOSPHATIDYLINOSITOL 4-KINASE TYPE 2-BETA"/>
    <property type="match status" value="1"/>
</dbReference>
<reference evidence="22 23" key="1">
    <citation type="journal article" date="2014" name="Nat. Genet.">
        <title>Whole-genome sequence of a flatfish provides insights into ZW sex chromosome evolution and adaptation to a benthic lifestyle.</title>
        <authorList>
            <person name="Chen S."/>
            <person name="Zhang G."/>
            <person name="Shao C."/>
            <person name="Huang Q."/>
            <person name="Liu G."/>
            <person name="Zhang P."/>
            <person name="Song W."/>
            <person name="An N."/>
            <person name="Chalopin D."/>
            <person name="Volff J.N."/>
            <person name="Hong Y."/>
            <person name="Li Q."/>
            <person name="Sha Z."/>
            <person name="Zhou H."/>
            <person name="Xie M."/>
            <person name="Yu Q."/>
            <person name="Liu Y."/>
            <person name="Xiang H."/>
            <person name="Wang N."/>
            <person name="Wu K."/>
            <person name="Yang C."/>
            <person name="Zhou Q."/>
            <person name="Liao X."/>
            <person name="Yang L."/>
            <person name="Hu Q."/>
            <person name="Zhang J."/>
            <person name="Meng L."/>
            <person name="Jin L."/>
            <person name="Tian Y."/>
            <person name="Lian J."/>
            <person name="Yang J."/>
            <person name="Miao G."/>
            <person name="Liu S."/>
            <person name="Liang Z."/>
            <person name="Yan F."/>
            <person name="Li Y."/>
            <person name="Sun B."/>
            <person name="Zhang H."/>
            <person name="Zhang J."/>
            <person name="Zhu Y."/>
            <person name="Du M."/>
            <person name="Zhao Y."/>
            <person name="Schartl M."/>
            <person name="Tang Q."/>
            <person name="Wang J."/>
        </authorList>
    </citation>
    <scope>NUCLEOTIDE SEQUENCE</scope>
</reference>
<dbReference type="Proteomes" id="UP000265120">
    <property type="component" value="Chromosome 9"/>
</dbReference>
<evidence type="ECO:0000256" key="13">
    <source>
        <dbReference type="ARBA" id="ARBA00022824"/>
    </source>
</evidence>
<dbReference type="GO" id="GO:0004430">
    <property type="term" value="F:1-phosphatidylinositol 4-kinase activity"/>
    <property type="evidence" value="ECO:0007669"/>
    <property type="project" value="UniProtKB-UniRule"/>
</dbReference>
<dbReference type="GO" id="GO:0005524">
    <property type="term" value="F:ATP binding"/>
    <property type="evidence" value="ECO:0007669"/>
    <property type="project" value="UniProtKB-UniRule"/>
</dbReference>
<dbReference type="InterPro" id="IPR000403">
    <property type="entry name" value="PI3/4_kinase_cat_dom"/>
</dbReference>
<feature type="domain" description="PI3K/PI4K catalytic" evidence="21">
    <location>
        <begin position="145"/>
        <end position="479"/>
    </location>
</feature>
<feature type="region of interest" description="Disordered" evidence="20">
    <location>
        <begin position="83"/>
        <end position="129"/>
    </location>
</feature>
<evidence type="ECO:0000256" key="14">
    <source>
        <dbReference type="ARBA" id="ARBA00022840"/>
    </source>
</evidence>
<evidence type="ECO:0000256" key="20">
    <source>
        <dbReference type="SAM" id="MobiDB-lite"/>
    </source>
</evidence>
<sequence length="509" mass="57171">MMSECDPTETQPCENVGGILTSEPESNFQSTDTANALFDSNRTVLGLTATPGVAVRISDSRESVLTELETEGSGEETLLLPCLTAGSSSPRSVKEKWSKRSRHSSSSDKDTLASPGASSGDFNHFPNDPEFSDIIQRTEQAIENGVPPERISQGSSGSYFVKDPKGKIIGVFKPKSEEPYGHLNPKWTKYFHKLCCPCCFGRGCLLPNQGYLSEAAASLVDTKLGLGVVPKTKVVYLASDTFHYSAIDRAKSRGKKYALEKVPKVGRRFHRVGLPPKVGSFQLFVEGYREADYWLRRFEAEPLPENIRKQLQSQFERLVVLDYVIRNTDRGNDNWLIKYEKPGERKEEGAGQGDPDWPENSQDSCIKIAAIDNGLAFPFKHPDEWRAYPFHWAWLPQAKVAFSQETRDLVLSRLSDMNFVQDLCEDLYEMFKTDKGFDKTMFEKQMSVMRGQVLNLTQALKDGKSPIQLVQMPRVVVERSRSGGQGRVVTLGNAFTQTFHCKRPFFSSW</sequence>
<feature type="region of interest" description="Disordered" evidence="20">
    <location>
        <begin position="1"/>
        <end position="30"/>
    </location>
</feature>